<dbReference type="Pfam" id="PF12697">
    <property type="entry name" value="Abhydrolase_6"/>
    <property type="match status" value="1"/>
</dbReference>
<evidence type="ECO:0000256" key="1">
    <source>
        <dbReference type="SAM" id="Phobius"/>
    </source>
</evidence>
<feature type="domain" description="AB hydrolase-1" evidence="2">
    <location>
        <begin position="111"/>
        <end position="306"/>
    </location>
</feature>
<name>A0A2U1SS56_METSR</name>
<gene>
    <name evidence="3" type="ORF">C5689_07890</name>
</gene>
<keyword evidence="4" id="KW-1185">Reference proteome</keyword>
<organism evidence="3 4">
    <name type="scientific">Methylosinus sporium</name>
    <dbReference type="NCBI Taxonomy" id="428"/>
    <lineage>
        <taxon>Bacteria</taxon>
        <taxon>Pseudomonadati</taxon>
        <taxon>Pseudomonadota</taxon>
        <taxon>Alphaproteobacteria</taxon>
        <taxon>Hyphomicrobiales</taxon>
        <taxon>Methylocystaceae</taxon>
        <taxon>Methylosinus</taxon>
    </lineage>
</organism>
<sequence>MIWSTLHRKTLGGDARSEVQRSGGSVSGRYRRHNRGGWRMRFLRPLFYAALGVVAIIPVALVGLVHALTIPAPSVVTAPADLPVTPFTLQQSGGVRIRSWFVVGTSERGGVLLLHGVRANRLAMIARMRFLNAAGYSVAAIDFRAHGESSGDRITFGRDESQDAAAALAYMREKLPGRKIAVIGQSLGGAAALLGQGPIAADAFVLESVYPDIDRAIDDRMTAPFGPLGHLVTPALLLVGRAMTGLDPAFLRPIDRIETIQAPVFVISGVRDPNTHIDEARELFARAPEPKAFWAVEGVGHEDIYFRTNAEYREKILWFLDRHL</sequence>
<evidence type="ECO:0000313" key="3">
    <source>
        <dbReference type="EMBL" id="PWB94434.1"/>
    </source>
</evidence>
<dbReference type="PANTHER" id="PTHR12277:SF81">
    <property type="entry name" value="PROTEIN ABHD13"/>
    <property type="match status" value="1"/>
</dbReference>
<dbReference type="InterPro" id="IPR029058">
    <property type="entry name" value="AB_hydrolase_fold"/>
</dbReference>
<proteinExistence type="predicted"/>
<keyword evidence="1" id="KW-1133">Transmembrane helix</keyword>
<dbReference type="PANTHER" id="PTHR12277">
    <property type="entry name" value="ALPHA/BETA HYDROLASE DOMAIN-CONTAINING PROTEIN"/>
    <property type="match status" value="1"/>
</dbReference>
<dbReference type="AlphaFoldDB" id="A0A2U1SS56"/>
<dbReference type="Gene3D" id="3.40.50.1820">
    <property type="entry name" value="alpha/beta hydrolase"/>
    <property type="match status" value="1"/>
</dbReference>
<dbReference type="Proteomes" id="UP000245137">
    <property type="component" value="Unassembled WGS sequence"/>
</dbReference>
<feature type="transmembrane region" description="Helical" evidence="1">
    <location>
        <begin position="46"/>
        <end position="68"/>
    </location>
</feature>
<keyword evidence="3" id="KW-0378">Hydrolase</keyword>
<reference evidence="3 4" key="1">
    <citation type="journal article" date="2018" name="Appl. Microbiol. Biotechnol.">
        <title>Co-cultivation of the strictly anaerobic methanogen Methanosarcina barkeri with aerobic methanotrophs in an oxygen-limited membrane bioreactor.</title>
        <authorList>
            <person name="In 't Zandt M.H."/>
            <person name="van den Bosch T.J.M."/>
            <person name="Rijkers R."/>
            <person name="van Kessel M.A.H.J."/>
            <person name="Jetten M.S.M."/>
            <person name="Welte C.U."/>
        </authorList>
    </citation>
    <scope>NUCLEOTIDE SEQUENCE [LARGE SCALE GENOMIC DNA]</scope>
    <source>
        <strain evidence="3 4">DSM 17706</strain>
    </source>
</reference>
<dbReference type="GO" id="GO:0016787">
    <property type="term" value="F:hydrolase activity"/>
    <property type="evidence" value="ECO:0007669"/>
    <property type="project" value="UniProtKB-KW"/>
</dbReference>
<dbReference type="EMBL" id="PUIV01000008">
    <property type="protein sequence ID" value="PWB94434.1"/>
    <property type="molecule type" value="Genomic_DNA"/>
</dbReference>
<keyword evidence="1" id="KW-0812">Transmembrane</keyword>
<protein>
    <submittedName>
        <fullName evidence="3">Alpha/beta hydrolase</fullName>
    </submittedName>
</protein>
<dbReference type="SUPFAM" id="SSF53474">
    <property type="entry name" value="alpha/beta-Hydrolases"/>
    <property type="match status" value="1"/>
</dbReference>
<comment type="caution">
    <text evidence="3">The sequence shown here is derived from an EMBL/GenBank/DDBJ whole genome shotgun (WGS) entry which is preliminary data.</text>
</comment>
<accession>A0A2U1SS56</accession>
<dbReference type="InterPro" id="IPR000073">
    <property type="entry name" value="AB_hydrolase_1"/>
</dbReference>
<keyword evidence="1" id="KW-0472">Membrane</keyword>
<evidence type="ECO:0000259" key="2">
    <source>
        <dbReference type="Pfam" id="PF12697"/>
    </source>
</evidence>
<evidence type="ECO:0000313" key="4">
    <source>
        <dbReference type="Proteomes" id="UP000245137"/>
    </source>
</evidence>